<evidence type="ECO:0000313" key="2">
    <source>
        <dbReference type="EMBL" id="RZT76208.1"/>
    </source>
</evidence>
<evidence type="ECO:0000256" key="1">
    <source>
        <dbReference type="SAM" id="SignalP"/>
    </source>
</evidence>
<feature type="chain" id="PRO_5046052708" evidence="1">
    <location>
        <begin position="24"/>
        <end position="148"/>
    </location>
</feature>
<feature type="signal peptide" evidence="1">
    <location>
        <begin position="1"/>
        <end position="23"/>
    </location>
</feature>
<keyword evidence="3" id="KW-1185">Reference proteome</keyword>
<gene>
    <name evidence="2" type="ORF">EV678_2080</name>
</gene>
<keyword evidence="1" id="KW-0732">Signal</keyword>
<proteinExistence type="predicted"/>
<comment type="caution">
    <text evidence="2">The sequence shown here is derived from an EMBL/GenBank/DDBJ whole genome shotgun (WGS) entry which is preliminary data.</text>
</comment>
<reference evidence="2 3" key="1">
    <citation type="submission" date="2019-02" db="EMBL/GenBank/DDBJ databases">
        <title>Genomic Encyclopedia of Type Strains, Phase IV (KMG-IV): sequencing the most valuable type-strain genomes for metagenomic binning, comparative biology and taxonomic classification.</title>
        <authorList>
            <person name="Goeker M."/>
        </authorList>
    </citation>
    <scope>NUCLEOTIDE SEQUENCE [LARGE SCALE GENOMIC DNA]</scope>
    <source>
        <strain evidence="2 3">DSM 21223</strain>
    </source>
</reference>
<dbReference type="EMBL" id="SHKM01000002">
    <property type="protein sequence ID" value="RZT76208.1"/>
    <property type="molecule type" value="Genomic_DNA"/>
</dbReference>
<name>A0ABY0ILX8_9RHOO</name>
<organism evidence="2 3">
    <name type="scientific">Azospira oryzae</name>
    <dbReference type="NCBI Taxonomy" id="146939"/>
    <lineage>
        <taxon>Bacteria</taxon>
        <taxon>Pseudomonadati</taxon>
        <taxon>Pseudomonadota</taxon>
        <taxon>Betaproteobacteria</taxon>
        <taxon>Rhodocyclales</taxon>
        <taxon>Rhodocyclaceae</taxon>
        <taxon>Azospira</taxon>
    </lineage>
</organism>
<accession>A0ABY0ILX8</accession>
<evidence type="ECO:0000313" key="3">
    <source>
        <dbReference type="Proteomes" id="UP000292136"/>
    </source>
</evidence>
<protein>
    <submittedName>
        <fullName evidence="2">Uncharacterized protein</fullName>
    </submittedName>
</protein>
<dbReference type="Proteomes" id="UP000292136">
    <property type="component" value="Unassembled WGS sequence"/>
</dbReference>
<sequence length="148" mass="15251">MQRVTSFFATMALLGLLSGPAAAVTLIKDEEARLPAAAAGLVTRGITRGPGVKMLSPDPAAGPVKSPFNLKVSFEPRGGARIDPASVSVTYLKATPVDLLPRVKAGLSAGGIELAGAEVPPGEHQIRVTVQDSEGRQSSTVLQLNVVK</sequence>